<sequence length="54" mass="5918">MSNILGFSRTLISWNSSLLSFPTQQGPEIVASCSMNLLLSHHQFPIKILAISTS</sequence>
<evidence type="ECO:0000313" key="1">
    <source>
        <dbReference type="EMBL" id="MBA0784168.1"/>
    </source>
</evidence>
<reference evidence="1 2" key="1">
    <citation type="journal article" date="2019" name="Genome Biol. Evol.">
        <title>Insights into the evolution of the New World diploid cottons (Gossypium, subgenus Houzingenia) based on genome sequencing.</title>
        <authorList>
            <person name="Grover C.E."/>
            <person name="Arick M.A. 2nd"/>
            <person name="Thrash A."/>
            <person name="Conover J.L."/>
            <person name="Sanders W.S."/>
            <person name="Peterson D.G."/>
            <person name="Frelichowski J.E."/>
            <person name="Scheffler J.A."/>
            <person name="Scheffler B.E."/>
            <person name="Wendel J.F."/>
        </authorList>
    </citation>
    <scope>NUCLEOTIDE SEQUENCE [LARGE SCALE GENOMIC DNA]</scope>
    <source>
        <strain evidence="1">8</strain>
        <tissue evidence="1">Leaf</tissue>
    </source>
</reference>
<organism evidence="1 2">
    <name type="scientific">Gossypium trilobum</name>
    <dbReference type="NCBI Taxonomy" id="34281"/>
    <lineage>
        <taxon>Eukaryota</taxon>
        <taxon>Viridiplantae</taxon>
        <taxon>Streptophyta</taxon>
        <taxon>Embryophyta</taxon>
        <taxon>Tracheophyta</taxon>
        <taxon>Spermatophyta</taxon>
        <taxon>Magnoliopsida</taxon>
        <taxon>eudicotyledons</taxon>
        <taxon>Gunneridae</taxon>
        <taxon>Pentapetalae</taxon>
        <taxon>rosids</taxon>
        <taxon>malvids</taxon>
        <taxon>Malvales</taxon>
        <taxon>Malvaceae</taxon>
        <taxon>Malvoideae</taxon>
        <taxon>Gossypium</taxon>
    </lineage>
</organism>
<keyword evidence="2" id="KW-1185">Reference proteome</keyword>
<dbReference type="AlphaFoldDB" id="A0A7J9FG61"/>
<proteinExistence type="predicted"/>
<dbReference type="EMBL" id="JABEZW010000013">
    <property type="protein sequence ID" value="MBA0784168.1"/>
    <property type="molecule type" value="Genomic_DNA"/>
</dbReference>
<dbReference type="Proteomes" id="UP000593568">
    <property type="component" value="Unassembled WGS sequence"/>
</dbReference>
<comment type="caution">
    <text evidence="1">The sequence shown here is derived from an EMBL/GenBank/DDBJ whole genome shotgun (WGS) entry which is preliminary data.</text>
</comment>
<protein>
    <submittedName>
        <fullName evidence="1">Uncharacterized protein</fullName>
    </submittedName>
</protein>
<evidence type="ECO:0000313" key="2">
    <source>
        <dbReference type="Proteomes" id="UP000593568"/>
    </source>
</evidence>
<accession>A0A7J9FG61</accession>
<gene>
    <name evidence="1" type="ORF">Gotri_001761</name>
</gene>
<name>A0A7J9FG61_9ROSI</name>
<feature type="non-terminal residue" evidence="1">
    <location>
        <position position="54"/>
    </location>
</feature>